<protein>
    <recommendedName>
        <fullName evidence="1">Methyltransferase FkbM domain-containing protein</fullName>
    </recommendedName>
</protein>
<dbReference type="InterPro" id="IPR006342">
    <property type="entry name" value="FkbM_mtfrase"/>
</dbReference>
<dbReference type="SUPFAM" id="SSF53335">
    <property type="entry name" value="S-adenosyl-L-methionine-dependent methyltransferases"/>
    <property type="match status" value="1"/>
</dbReference>
<dbReference type="PANTHER" id="PTHR32026">
    <property type="entry name" value="METHYLTRANSFERASE-LIKE PROTEIN 24"/>
    <property type="match status" value="1"/>
</dbReference>
<reference evidence="2 3" key="1">
    <citation type="journal article" date="2016" name="Nat. Commun.">
        <title>Thousands of microbial genomes shed light on interconnected biogeochemical processes in an aquifer system.</title>
        <authorList>
            <person name="Anantharaman K."/>
            <person name="Brown C.T."/>
            <person name="Hug L.A."/>
            <person name="Sharon I."/>
            <person name="Castelle C.J."/>
            <person name="Probst A.J."/>
            <person name="Thomas B.C."/>
            <person name="Singh A."/>
            <person name="Wilkins M.J."/>
            <person name="Karaoz U."/>
            <person name="Brodie E.L."/>
            <person name="Williams K.H."/>
            <person name="Hubbard S.S."/>
            <person name="Banfield J.F."/>
        </authorList>
    </citation>
    <scope>NUCLEOTIDE SEQUENCE [LARGE SCALE GENOMIC DNA]</scope>
</reference>
<dbReference type="Gene3D" id="3.40.50.150">
    <property type="entry name" value="Vaccinia Virus protein VP39"/>
    <property type="match status" value="1"/>
</dbReference>
<accession>A0A1F5TNW3</accession>
<dbReference type="InterPro" id="IPR029063">
    <property type="entry name" value="SAM-dependent_MTases_sf"/>
</dbReference>
<dbReference type="EMBL" id="MFGO01000025">
    <property type="protein sequence ID" value="OGF40567.1"/>
    <property type="molecule type" value="Genomic_DNA"/>
</dbReference>
<organism evidence="2 3">
    <name type="scientific">Candidatus Falkowbacteria bacterium RIFOXYD2_FULL_34_120</name>
    <dbReference type="NCBI Taxonomy" id="1798007"/>
    <lineage>
        <taxon>Bacteria</taxon>
        <taxon>Candidatus Falkowiibacteriota</taxon>
    </lineage>
</organism>
<sequence length="226" mass="26468">MKKLKEIIKKINKKINLKLWNFFYNVVFIKPCYLLVNKLNKNSIVVDFGTGNDADFSIALIERYGLKSFGFDPTKKHFVSLKKIEDKYHGKFNIYQLALSLRDKNKIFYESGENVSGSFMDDHINIKNDTINSYKVKVIAIDELLKFLNIERIDLLKIDVEGEEYKVIPKIKEDFLSRVDQLIVEFHHHCLDNYSLQDTLGCVDFIKGFGFKALTLDKINYLFFRA</sequence>
<dbReference type="AlphaFoldDB" id="A0A1F5TNW3"/>
<gene>
    <name evidence="2" type="ORF">A2531_03490</name>
</gene>
<evidence type="ECO:0000313" key="2">
    <source>
        <dbReference type="EMBL" id="OGF40567.1"/>
    </source>
</evidence>
<dbReference type="InterPro" id="IPR026913">
    <property type="entry name" value="METTL24"/>
</dbReference>
<dbReference type="NCBIfam" id="TIGR01444">
    <property type="entry name" value="fkbM_fam"/>
    <property type="match status" value="1"/>
</dbReference>
<comment type="caution">
    <text evidence="2">The sequence shown here is derived from an EMBL/GenBank/DDBJ whole genome shotgun (WGS) entry which is preliminary data.</text>
</comment>
<proteinExistence type="predicted"/>
<dbReference type="Pfam" id="PF05050">
    <property type="entry name" value="Methyltransf_21"/>
    <property type="match status" value="1"/>
</dbReference>
<feature type="domain" description="Methyltransferase FkbM" evidence="1">
    <location>
        <begin position="96"/>
        <end position="188"/>
    </location>
</feature>
<evidence type="ECO:0000259" key="1">
    <source>
        <dbReference type="Pfam" id="PF05050"/>
    </source>
</evidence>
<evidence type="ECO:0000313" key="3">
    <source>
        <dbReference type="Proteomes" id="UP000177579"/>
    </source>
</evidence>
<name>A0A1F5TNW3_9BACT</name>
<dbReference type="Proteomes" id="UP000177579">
    <property type="component" value="Unassembled WGS sequence"/>
</dbReference>
<dbReference type="PANTHER" id="PTHR32026:SF10">
    <property type="entry name" value="METHYLTRANSFERASE-LIKE PROTEIN 24-RELATED"/>
    <property type="match status" value="1"/>
</dbReference>